<dbReference type="InterPro" id="IPR000242">
    <property type="entry name" value="PTP_cat"/>
</dbReference>
<dbReference type="InterPro" id="IPR050348">
    <property type="entry name" value="Protein-Tyr_Phosphatase"/>
</dbReference>
<dbReference type="PRINTS" id="PR00700">
    <property type="entry name" value="PRTYPHPHTASE"/>
</dbReference>
<dbReference type="GO" id="GO:0007165">
    <property type="term" value="P:signal transduction"/>
    <property type="evidence" value="ECO:0000318"/>
    <property type="project" value="GO_Central"/>
</dbReference>
<dbReference type="InParanoid" id="A9UU56"/>
<dbReference type="PANTHER" id="PTHR19134">
    <property type="entry name" value="RECEPTOR-TYPE TYROSINE-PROTEIN PHOSPHATASE"/>
    <property type="match status" value="1"/>
</dbReference>
<dbReference type="eggNOG" id="KOG4228">
    <property type="taxonomic scope" value="Eukaryota"/>
</dbReference>
<dbReference type="PANTHER" id="PTHR19134:SF534">
    <property type="entry name" value="LD27988P"/>
    <property type="match status" value="1"/>
</dbReference>
<dbReference type="STRING" id="81824.A9UU56"/>
<reference evidence="3 4" key="1">
    <citation type="journal article" date="2008" name="Nature">
        <title>The genome of the choanoflagellate Monosiga brevicollis and the origin of metazoans.</title>
        <authorList>
            <consortium name="JGI Sequencing"/>
            <person name="King N."/>
            <person name="Westbrook M.J."/>
            <person name="Young S.L."/>
            <person name="Kuo A."/>
            <person name="Abedin M."/>
            <person name="Chapman J."/>
            <person name="Fairclough S."/>
            <person name="Hellsten U."/>
            <person name="Isogai Y."/>
            <person name="Letunic I."/>
            <person name="Marr M."/>
            <person name="Pincus D."/>
            <person name="Putnam N."/>
            <person name="Rokas A."/>
            <person name="Wright K.J."/>
            <person name="Zuzow R."/>
            <person name="Dirks W."/>
            <person name="Good M."/>
            <person name="Goodstein D."/>
            <person name="Lemons D."/>
            <person name="Li W."/>
            <person name="Lyons J.B."/>
            <person name="Morris A."/>
            <person name="Nichols S."/>
            <person name="Richter D.J."/>
            <person name="Salamov A."/>
            <person name="Bork P."/>
            <person name="Lim W.A."/>
            <person name="Manning G."/>
            <person name="Miller W.T."/>
            <person name="McGinnis W."/>
            <person name="Shapiro H."/>
            <person name="Tjian R."/>
            <person name="Grigoriev I.V."/>
            <person name="Rokhsar D."/>
        </authorList>
    </citation>
    <scope>NUCLEOTIDE SEQUENCE [LARGE SCALE GENOMIC DNA]</scope>
    <source>
        <strain evidence="4">MX1 / ATCC 50154</strain>
    </source>
</reference>
<proteinExistence type="predicted"/>
<feature type="non-terminal residue" evidence="3">
    <location>
        <position position="1"/>
    </location>
</feature>
<dbReference type="Gene3D" id="3.90.190.10">
    <property type="entry name" value="Protein tyrosine phosphatase superfamily"/>
    <property type="match status" value="1"/>
</dbReference>
<gene>
    <name evidence="3" type="ORF">MONBRDRAFT_2175</name>
</gene>
<name>A9UU56_MONBE</name>
<evidence type="ECO:0000313" key="4">
    <source>
        <dbReference type="Proteomes" id="UP000001357"/>
    </source>
</evidence>
<dbReference type="InterPro" id="IPR029021">
    <property type="entry name" value="Prot-tyrosine_phosphatase-like"/>
</dbReference>
<accession>A9UU56</accession>
<dbReference type="GO" id="GO:0004725">
    <property type="term" value="F:protein tyrosine phosphatase activity"/>
    <property type="evidence" value="ECO:0000318"/>
    <property type="project" value="GO_Central"/>
</dbReference>
<dbReference type="InterPro" id="IPR003595">
    <property type="entry name" value="Tyr_Pase_cat"/>
</dbReference>
<dbReference type="EMBL" id="CH991545">
    <property type="protein sequence ID" value="EDQ91609.1"/>
    <property type="molecule type" value="Genomic_DNA"/>
</dbReference>
<dbReference type="InterPro" id="IPR016130">
    <property type="entry name" value="Tyr_Pase_AS"/>
</dbReference>
<sequence>YMNANFVDGYNQPKEFIATQGPKPETVDDFWRMVWEYRSEVVVMMTGIREGGRIKCHRYWPEHTEAPLDTQNFQISIASTENMKHYILTKLTLEHRASGATRAVSHFWFTNWPDHGVPHETWEVIDLVKAVRRARTDRALPAVVHCSAGIGRTGTFLAVDMGIRSLNNPHRVVDVFGDMIKLRTQRGGSIQTFVQYLFVHQAMKDYVTPGNS</sequence>
<dbReference type="SMART" id="SM00194">
    <property type="entry name" value="PTPc"/>
    <property type="match status" value="1"/>
</dbReference>
<organism evidence="3 4">
    <name type="scientific">Monosiga brevicollis</name>
    <name type="common">Choanoflagellate</name>
    <dbReference type="NCBI Taxonomy" id="81824"/>
    <lineage>
        <taxon>Eukaryota</taxon>
        <taxon>Choanoflagellata</taxon>
        <taxon>Craspedida</taxon>
        <taxon>Salpingoecidae</taxon>
        <taxon>Monosiga</taxon>
    </lineage>
</organism>
<dbReference type="FunFam" id="3.90.190.10:FF:000400">
    <property type="entry name" value="Predicted protein"/>
    <property type="match status" value="1"/>
</dbReference>
<dbReference type="KEGG" id="mbr:MONBRDRAFT_2175"/>
<dbReference type="SMART" id="SM00404">
    <property type="entry name" value="PTPc_motif"/>
    <property type="match status" value="1"/>
</dbReference>
<feature type="domain" description="Tyrosine specific protein phosphatases" evidence="2">
    <location>
        <begin position="122"/>
        <end position="197"/>
    </location>
</feature>
<keyword evidence="4" id="KW-1185">Reference proteome</keyword>
<dbReference type="PROSITE" id="PS50056">
    <property type="entry name" value="TYR_PHOSPHATASE_2"/>
    <property type="match status" value="1"/>
</dbReference>
<dbReference type="SUPFAM" id="SSF52799">
    <property type="entry name" value="(Phosphotyrosine protein) phosphatases II"/>
    <property type="match status" value="1"/>
</dbReference>
<dbReference type="Proteomes" id="UP000001357">
    <property type="component" value="Unassembled WGS sequence"/>
</dbReference>
<dbReference type="CDD" id="cd00047">
    <property type="entry name" value="PTPc"/>
    <property type="match status" value="1"/>
</dbReference>
<dbReference type="GeneID" id="5889231"/>
<dbReference type="PROSITE" id="PS00383">
    <property type="entry name" value="TYR_PHOSPHATASE_1"/>
    <property type="match status" value="1"/>
</dbReference>
<protein>
    <recommendedName>
        <fullName evidence="5">Protein tyrosine phosphatase</fullName>
    </recommendedName>
</protein>
<dbReference type="InterPro" id="IPR000387">
    <property type="entry name" value="Tyr_Pase_dom"/>
</dbReference>
<feature type="domain" description="Tyrosine-protein phosphatase" evidence="1">
    <location>
        <begin position="1"/>
        <end position="206"/>
    </location>
</feature>
<dbReference type="Pfam" id="PF00102">
    <property type="entry name" value="Y_phosphatase"/>
    <property type="match status" value="1"/>
</dbReference>
<evidence type="ECO:0008006" key="5">
    <source>
        <dbReference type="Google" id="ProtNLM"/>
    </source>
</evidence>
<dbReference type="PROSITE" id="PS50055">
    <property type="entry name" value="TYR_PHOSPHATASE_PTP"/>
    <property type="match status" value="1"/>
</dbReference>
<dbReference type="AlphaFoldDB" id="A9UU56"/>
<dbReference type="RefSeq" id="XP_001744031.1">
    <property type="nucleotide sequence ID" value="XM_001743979.1"/>
</dbReference>
<evidence type="ECO:0000259" key="1">
    <source>
        <dbReference type="PROSITE" id="PS50055"/>
    </source>
</evidence>
<evidence type="ECO:0000259" key="2">
    <source>
        <dbReference type="PROSITE" id="PS50056"/>
    </source>
</evidence>
<evidence type="ECO:0000313" key="3">
    <source>
        <dbReference type="EMBL" id="EDQ91609.1"/>
    </source>
</evidence>
<feature type="non-terminal residue" evidence="3">
    <location>
        <position position="212"/>
    </location>
</feature>